<dbReference type="PANTHER" id="PTHR47966">
    <property type="entry name" value="BETA-SITE APP-CLEAVING ENZYME, ISOFORM A-RELATED"/>
    <property type="match status" value="1"/>
</dbReference>
<feature type="transmembrane region" description="Helical" evidence="9">
    <location>
        <begin position="510"/>
        <end position="528"/>
    </location>
</feature>
<dbReference type="OrthoDB" id="771136at2759"/>
<feature type="domain" description="Peptidase A1" evidence="10">
    <location>
        <begin position="63"/>
        <end position="421"/>
    </location>
</feature>
<keyword evidence="3" id="KW-0732">Signal</keyword>
<evidence type="ECO:0000313" key="12">
    <source>
        <dbReference type="Proteomes" id="UP000254866"/>
    </source>
</evidence>
<dbReference type="GO" id="GO:0006508">
    <property type="term" value="P:proteolysis"/>
    <property type="evidence" value="ECO:0007669"/>
    <property type="project" value="UniProtKB-KW"/>
</dbReference>
<reference evidence="11 12" key="1">
    <citation type="journal article" date="2018" name="IMA Fungus">
        <title>IMA Genome-F 9: Draft genome sequence of Annulohypoxylon stygium, Aspergillus mulundensis, Berkeleyomyces basicola (syn. Thielaviopsis basicola), Ceratocystis smalleyi, two Cercospora beticola strains, Coleophoma cylindrospora, Fusarium fracticaudum, Phialophora cf. hyalina, and Morchella septimelata.</title>
        <authorList>
            <person name="Wingfield B.D."/>
            <person name="Bills G.F."/>
            <person name="Dong Y."/>
            <person name="Huang W."/>
            <person name="Nel W.J."/>
            <person name="Swalarsk-Parry B.S."/>
            <person name="Vaghefi N."/>
            <person name="Wilken P.M."/>
            <person name="An Z."/>
            <person name="de Beer Z.W."/>
            <person name="De Vos L."/>
            <person name="Chen L."/>
            <person name="Duong T.A."/>
            <person name="Gao Y."/>
            <person name="Hammerbacher A."/>
            <person name="Kikkert J.R."/>
            <person name="Li Y."/>
            <person name="Li H."/>
            <person name="Li K."/>
            <person name="Li Q."/>
            <person name="Liu X."/>
            <person name="Ma X."/>
            <person name="Naidoo K."/>
            <person name="Pethybridge S.J."/>
            <person name="Sun J."/>
            <person name="Steenkamp E.T."/>
            <person name="van der Nest M.A."/>
            <person name="van Wyk S."/>
            <person name="Wingfield M.J."/>
            <person name="Xiong C."/>
            <person name="Yue Q."/>
            <person name="Zhang X."/>
        </authorList>
    </citation>
    <scope>NUCLEOTIDE SEQUENCE [LARGE SCALE GENOMIC DNA]</scope>
    <source>
        <strain evidence="11 12">BP 5553</strain>
    </source>
</reference>
<dbReference type="CDD" id="cd05474">
    <property type="entry name" value="SAP_like"/>
    <property type="match status" value="1"/>
</dbReference>
<dbReference type="PRINTS" id="PR00792">
    <property type="entry name" value="PEPSIN"/>
</dbReference>
<dbReference type="InterPro" id="IPR033876">
    <property type="entry name" value="SAP-like"/>
</dbReference>
<proteinExistence type="inferred from homology"/>
<protein>
    <submittedName>
        <fullName evidence="11">Acid protease</fullName>
    </submittedName>
</protein>
<gene>
    <name evidence="11" type="ORF">BP5553_06719</name>
</gene>
<feature type="disulfide bond" evidence="7">
    <location>
        <begin position="328"/>
        <end position="384"/>
    </location>
</feature>
<keyword evidence="2 8" id="KW-0645">Protease</keyword>
<evidence type="ECO:0000256" key="9">
    <source>
        <dbReference type="SAM" id="Phobius"/>
    </source>
</evidence>
<dbReference type="Gene3D" id="2.40.70.10">
    <property type="entry name" value="Acid Proteases"/>
    <property type="match status" value="2"/>
</dbReference>
<dbReference type="SUPFAM" id="SSF50630">
    <property type="entry name" value="Acid proteases"/>
    <property type="match status" value="1"/>
</dbReference>
<dbReference type="STRING" id="2656787.A0A370TKT2"/>
<accession>A0A370TKT2</accession>
<evidence type="ECO:0000256" key="3">
    <source>
        <dbReference type="ARBA" id="ARBA00022729"/>
    </source>
</evidence>
<evidence type="ECO:0000256" key="2">
    <source>
        <dbReference type="ARBA" id="ARBA00022670"/>
    </source>
</evidence>
<dbReference type="PROSITE" id="PS51767">
    <property type="entry name" value="PEPTIDASE_A1"/>
    <property type="match status" value="1"/>
</dbReference>
<dbReference type="PROSITE" id="PS00141">
    <property type="entry name" value="ASP_PROTEASE"/>
    <property type="match status" value="1"/>
</dbReference>
<evidence type="ECO:0000256" key="5">
    <source>
        <dbReference type="ARBA" id="ARBA00022801"/>
    </source>
</evidence>
<dbReference type="InterPro" id="IPR021109">
    <property type="entry name" value="Peptidase_aspartic_dom_sf"/>
</dbReference>
<keyword evidence="12" id="KW-1185">Reference proteome</keyword>
<evidence type="ECO:0000256" key="6">
    <source>
        <dbReference type="PIRSR" id="PIRSR601461-1"/>
    </source>
</evidence>
<dbReference type="Proteomes" id="UP000254866">
    <property type="component" value="Unassembled WGS sequence"/>
</dbReference>
<comment type="caution">
    <text evidence="11">The sequence shown here is derived from an EMBL/GenBank/DDBJ whole genome shotgun (WGS) entry which is preliminary data.</text>
</comment>
<organism evidence="11 12">
    <name type="scientific">Venustampulla echinocandica</name>
    <dbReference type="NCBI Taxonomy" id="2656787"/>
    <lineage>
        <taxon>Eukaryota</taxon>
        <taxon>Fungi</taxon>
        <taxon>Dikarya</taxon>
        <taxon>Ascomycota</taxon>
        <taxon>Pezizomycotina</taxon>
        <taxon>Leotiomycetes</taxon>
        <taxon>Helotiales</taxon>
        <taxon>Pleuroascaceae</taxon>
        <taxon>Venustampulla</taxon>
    </lineage>
</organism>
<dbReference type="EMBL" id="NPIC01000005">
    <property type="protein sequence ID" value="RDL36107.1"/>
    <property type="molecule type" value="Genomic_DNA"/>
</dbReference>
<dbReference type="GO" id="GO:0004190">
    <property type="term" value="F:aspartic-type endopeptidase activity"/>
    <property type="evidence" value="ECO:0007669"/>
    <property type="project" value="UniProtKB-KW"/>
</dbReference>
<dbReference type="GeneID" id="43599568"/>
<evidence type="ECO:0000256" key="7">
    <source>
        <dbReference type="PIRSR" id="PIRSR601461-2"/>
    </source>
</evidence>
<name>A0A370TKT2_9HELO</name>
<evidence type="ECO:0000313" key="11">
    <source>
        <dbReference type="EMBL" id="RDL36107.1"/>
    </source>
</evidence>
<evidence type="ECO:0000259" key="10">
    <source>
        <dbReference type="PROSITE" id="PS51767"/>
    </source>
</evidence>
<dbReference type="PANTHER" id="PTHR47966:SF65">
    <property type="entry name" value="ASPARTIC-TYPE ENDOPEPTIDASE"/>
    <property type="match status" value="1"/>
</dbReference>
<dbReference type="AlphaFoldDB" id="A0A370TKT2"/>
<evidence type="ECO:0000256" key="8">
    <source>
        <dbReference type="RuleBase" id="RU000454"/>
    </source>
</evidence>
<feature type="active site" evidence="6">
    <location>
        <position position="292"/>
    </location>
</feature>
<feature type="active site" evidence="6">
    <location>
        <position position="81"/>
    </location>
</feature>
<keyword evidence="9" id="KW-0812">Transmembrane</keyword>
<keyword evidence="7" id="KW-1015">Disulfide bond</keyword>
<comment type="similarity">
    <text evidence="1 8">Belongs to the peptidase A1 family.</text>
</comment>
<keyword evidence="4 8" id="KW-0064">Aspartyl protease</keyword>
<evidence type="ECO:0000256" key="4">
    <source>
        <dbReference type="ARBA" id="ARBA00022750"/>
    </source>
</evidence>
<evidence type="ECO:0000256" key="1">
    <source>
        <dbReference type="ARBA" id="ARBA00007447"/>
    </source>
</evidence>
<keyword evidence="9" id="KW-0472">Membrane</keyword>
<keyword evidence="5 8" id="KW-0378">Hydrolase</keyword>
<dbReference type="RefSeq" id="XP_031868763.1">
    <property type="nucleotide sequence ID" value="XM_032015342.1"/>
</dbReference>
<sequence length="530" mass="55614">MKLPLVSAVLSIAIAGMGHYALAAVVMPIARGPEYNPDIRPRYLSTRATISSTLFNNITRGSYYVEVEIGTPPQSQTLFVDTGSSDVWLLDSDADLCSSRRLQAANRGGCGTTFTSSMSSTFATVREDQFDISYLDGTGASGDYVSDTLTIAGVSVKGLQMGLARQATIGSGLMGIGYSLNEASNSRRQGVPFVYPSVIDTMLNQSLITRRAYSLYLNSLQSSTGSIIFGGLDTHKFSGDLLELPVLPSTYPNGTEAYFELVVVMTSLSITGQQGNIANLTKAGYKEPVLLDSGTTFSYLSSRLVKSIYNSIDAIDDSNNSGLILVDCTILQNSPSLTFNFGFGTAASGVTIKVPLNELVFPLNSLLNLTKSDLPRNTPWPSTCAFGIYTTGESEPSILGDSFMRSAYVVYDLDSNVIALAQTNFNSTSSSIVEFKADATGIPNVSGVANSNADVTQSAGALLPGIGVRTSSSTAATATGTGAGAEAVRTSDTKKSAAAGSVPAFDVSTLIILGVSSTFAVMGSAWFLSL</sequence>
<keyword evidence="9" id="KW-1133">Transmembrane helix</keyword>
<dbReference type="InterPro" id="IPR001969">
    <property type="entry name" value="Aspartic_peptidase_AS"/>
</dbReference>
<dbReference type="InterPro" id="IPR033121">
    <property type="entry name" value="PEPTIDASE_A1"/>
</dbReference>
<dbReference type="Pfam" id="PF00026">
    <property type="entry name" value="Asp"/>
    <property type="match status" value="1"/>
</dbReference>
<dbReference type="InterPro" id="IPR001461">
    <property type="entry name" value="Aspartic_peptidase_A1"/>
</dbReference>